<evidence type="ECO:0000313" key="2">
    <source>
        <dbReference type="Proteomes" id="UP000008711"/>
    </source>
</evidence>
<dbReference type="OrthoDB" id="6492012at2759"/>
<accession>B3NTD5</accession>
<organism evidence="1 2">
    <name type="scientific">Drosophila erecta</name>
    <name type="common">Fruit fly</name>
    <dbReference type="NCBI Taxonomy" id="7220"/>
    <lineage>
        <taxon>Eukaryota</taxon>
        <taxon>Metazoa</taxon>
        <taxon>Ecdysozoa</taxon>
        <taxon>Arthropoda</taxon>
        <taxon>Hexapoda</taxon>
        <taxon>Insecta</taxon>
        <taxon>Pterygota</taxon>
        <taxon>Neoptera</taxon>
        <taxon>Endopterygota</taxon>
        <taxon>Diptera</taxon>
        <taxon>Brachycera</taxon>
        <taxon>Muscomorpha</taxon>
        <taxon>Ephydroidea</taxon>
        <taxon>Drosophilidae</taxon>
        <taxon>Drosophila</taxon>
        <taxon>Sophophora</taxon>
    </lineage>
</organism>
<dbReference type="HOGENOM" id="CLU_638212_0_0_1"/>
<dbReference type="KEGG" id="der:6550130"/>
<dbReference type="InterPro" id="IPR032675">
    <property type="entry name" value="LRR_dom_sf"/>
</dbReference>
<protein>
    <recommendedName>
        <fullName evidence="3">F-box domain-containing protein</fullName>
    </recommendedName>
</protein>
<dbReference type="eggNOG" id="KOG1947">
    <property type="taxonomic scope" value="Eukaryota"/>
</dbReference>
<evidence type="ECO:0008006" key="3">
    <source>
        <dbReference type="Google" id="ProtNLM"/>
    </source>
</evidence>
<dbReference type="SUPFAM" id="SSF52047">
    <property type="entry name" value="RNI-like"/>
    <property type="match status" value="1"/>
</dbReference>
<dbReference type="PANTHER" id="PTHR13318">
    <property type="entry name" value="PARTNER OF PAIRED, ISOFORM B-RELATED"/>
    <property type="match status" value="1"/>
</dbReference>
<dbReference type="GO" id="GO:0031146">
    <property type="term" value="P:SCF-dependent proteasomal ubiquitin-dependent protein catabolic process"/>
    <property type="evidence" value="ECO:0007669"/>
    <property type="project" value="TreeGrafter"/>
</dbReference>
<evidence type="ECO:0000313" key="1">
    <source>
        <dbReference type="EMBL" id="EDV46586.2"/>
    </source>
</evidence>
<name>B3NTD5_DROER</name>
<dbReference type="Proteomes" id="UP000008711">
    <property type="component" value="Unassembled WGS sequence"/>
</dbReference>
<reference evidence="1 2" key="1">
    <citation type="journal article" date="2007" name="Nature">
        <title>Evolution of genes and genomes on the Drosophila phylogeny.</title>
        <authorList>
            <consortium name="Drosophila 12 Genomes Consortium"/>
            <person name="Clark A.G."/>
            <person name="Eisen M.B."/>
            <person name="Smith D.R."/>
            <person name="Bergman C.M."/>
            <person name="Oliver B."/>
            <person name="Markow T.A."/>
            <person name="Kaufman T.C."/>
            <person name="Kellis M."/>
            <person name="Gelbart W."/>
            <person name="Iyer V.N."/>
            <person name="Pollard D.A."/>
            <person name="Sackton T.B."/>
            <person name="Larracuente A.M."/>
            <person name="Singh N.D."/>
            <person name="Abad J.P."/>
            <person name="Abt D.N."/>
            <person name="Adryan B."/>
            <person name="Aguade M."/>
            <person name="Akashi H."/>
            <person name="Anderson W.W."/>
            <person name="Aquadro C.F."/>
            <person name="Ardell D.H."/>
            <person name="Arguello R."/>
            <person name="Artieri C.G."/>
            <person name="Barbash D.A."/>
            <person name="Barker D."/>
            <person name="Barsanti P."/>
            <person name="Batterham P."/>
            <person name="Batzoglou S."/>
            <person name="Begun D."/>
            <person name="Bhutkar A."/>
            <person name="Blanco E."/>
            <person name="Bosak S.A."/>
            <person name="Bradley R.K."/>
            <person name="Brand A.D."/>
            <person name="Brent M.R."/>
            <person name="Brooks A.N."/>
            <person name="Brown R.H."/>
            <person name="Butlin R.K."/>
            <person name="Caggese C."/>
            <person name="Calvi B.R."/>
            <person name="Bernardo de Carvalho A."/>
            <person name="Caspi A."/>
            <person name="Castrezana S."/>
            <person name="Celniker S.E."/>
            <person name="Chang J.L."/>
            <person name="Chapple C."/>
            <person name="Chatterji S."/>
            <person name="Chinwalla A."/>
            <person name="Civetta A."/>
            <person name="Clifton S.W."/>
            <person name="Comeron J.M."/>
            <person name="Costello J.C."/>
            <person name="Coyne J.A."/>
            <person name="Daub J."/>
            <person name="David R.G."/>
            <person name="Delcher A.L."/>
            <person name="Delehaunty K."/>
            <person name="Do C.B."/>
            <person name="Ebling H."/>
            <person name="Edwards K."/>
            <person name="Eickbush T."/>
            <person name="Evans J.D."/>
            <person name="Filipski A."/>
            <person name="Findeiss S."/>
            <person name="Freyhult E."/>
            <person name="Fulton L."/>
            <person name="Fulton R."/>
            <person name="Garcia A.C."/>
            <person name="Gardiner A."/>
            <person name="Garfield D.A."/>
            <person name="Garvin B.E."/>
            <person name="Gibson G."/>
            <person name="Gilbert D."/>
            <person name="Gnerre S."/>
            <person name="Godfrey J."/>
            <person name="Good R."/>
            <person name="Gotea V."/>
            <person name="Gravely B."/>
            <person name="Greenberg A.J."/>
            <person name="Griffiths-Jones S."/>
            <person name="Gross S."/>
            <person name="Guigo R."/>
            <person name="Gustafson E.A."/>
            <person name="Haerty W."/>
            <person name="Hahn M.W."/>
            <person name="Halligan D.L."/>
            <person name="Halpern A.L."/>
            <person name="Halter G.M."/>
            <person name="Han M.V."/>
            <person name="Heger A."/>
            <person name="Hillier L."/>
            <person name="Hinrichs A.S."/>
            <person name="Holmes I."/>
            <person name="Hoskins R.A."/>
            <person name="Hubisz M.J."/>
            <person name="Hultmark D."/>
            <person name="Huntley M.A."/>
            <person name="Jaffe D.B."/>
            <person name="Jagadeeshan S."/>
            <person name="Jeck W.R."/>
            <person name="Johnson J."/>
            <person name="Jones C.D."/>
            <person name="Jordan W.C."/>
            <person name="Karpen G.H."/>
            <person name="Kataoka E."/>
            <person name="Keightley P.D."/>
            <person name="Kheradpour P."/>
            <person name="Kirkness E.F."/>
            <person name="Koerich L.B."/>
            <person name="Kristiansen K."/>
            <person name="Kudrna D."/>
            <person name="Kulathinal R.J."/>
            <person name="Kumar S."/>
            <person name="Kwok R."/>
            <person name="Lander E."/>
            <person name="Langley C.H."/>
            <person name="Lapoint R."/>
            <person name="Lazzaro B.P."/>
            <person name="Lee S.J."/>
            <person name="Levesque L."/>
            <person name="Li R."/>
            <person name="Lin C.F."/>
            <person name="Lin M.F."/>
            <person name="Lindblad-Toh K."/>
            <person name="Llopart A."/>
            <person name="Long M."/>
            <person name="Low L."/>
            <person name="Lozovsky E."/>
            <person name="Lu J."/>
            <person name="Luo M."/>
            <person name="Machado C.A."/>
            <person name="Makalowski W."/>
            <person name="Marzo M."/>
            <person name="Matsuda M."/>
            <person name="Matzkin L."/>
            <person name="McAllister B."/>
            <person name="McBride C.S."/>
            <person name="McKernan B."/>
            <person name="McKernan K."/>
            <person name="Mendez-Lago M."/>
            <person name="Minx P."/>
            <person name="Mollenhauer M.U."/>
            <person name="Montooth K."/>
            <person name="Mount S.M."/>
            <person name="Mu X."/>
            <person name="Myers E."/>
            <person name="Negre B."/>
            <person name="Newfeld S."/>
            <person name="Nielsen R."/>
            <person name="Noor M.A."/>
            <person name="O'Grady P."/>
            <person name="Pachter L."/>
            <person name="Papaceit M."/>
            <person name="Parisi M.J."/>
            <person name="Parisi M."/>
            <person name="Parts L."/>
            <person name="Pedersen J.S."/>
            <person name="Pesole G."/>
            <person name="Phillippy A.M."/>
            <person name="Ponting C.P."/>
            <person name="Pop M."/>
            <person name="Porcelli D."/>
            <person name="Powell J.R."/>
            <person name="Prohaska S."/>
            <person name="Pruitt K."/>
            <person name="Puig M."/>
            <person name="Quesneville H."/>
            <person name="Ram K.R."/>
            <person name="Rand D."/>
            <person name="Rasmussen M.D."/>
            <person name="Reed L.K."/>
            <person name="Reenan R."/>
            <person name="Reily A."/>
            <person name="Remington K.A."/>
            <person name="Rieger T.T."/>
            <person name="Ritchie M.G."/>
            <person name="Robin C."/>
            <person name="Rogers Y.H."/>
            <person name="Rohde C."/>
            <person name="Rozas J."/>
            <person name="Rubenfield M.J."/>
            <person name="Ruiz A."/>
            <person name="Russo S."/>
            <person name="Salzberg S.L."/>
            <person name="Sanchez-Gracia A."/>
            <person name="Saranga D.J."/>
            <person name="Sato H."/>
            <person name="Schaeffer S.W."/>
            <person name="Schatz M.C."/>
            <person name="Schlenke T."/>
            <person name="Schwartz R."/>
            <person name="Segarra C."/>
            <person name="Singh R.S."/>
            <person name="Sirot L."/>
            <person name="Sirota M."/>
            <person name="Sisneros N.B."/>
            <person name="Smith C.D."/>
            <person name="Smith T.F."/>
            <person name="Spieth J."/>
            <person name="Stage D.E."/>
            <person name="Stark A."/>
            <person name="Stephan W."/>
            <person name="Strausberg R.L."/>
            <person name="Strempel S."/>
            <person name="Sturgill D."/>
            <person name="Sutton G."/>
            <person name="Sutton G.G."/>
            <person name="Tao W."/>
            <person name="Teichmann S."/>
            <person name="Tobari Y.N."/>
            <person name="Tomimura Y."/>
            <person name="Tsolas J.M."/>
            <person name="Valente V.L."/>
            <person name="Venter E."/>
            <person name="Venter J.C."/>
            <person name="Vicario S."/>
            <person name="Vieira F.G."/>
            <person name="Vilella A.J."/>
            <person name="Villasante A."/>
            <person name="Walenz B."/>
            <person name="Wang J."/>
            <person name="Wasserman M."/>
            <person name="Watts T."/>
            <person name="Wilson D."/>
            <person name="Wilson R.K."/>
            <person name="Wing R.A."/>
            <person name="Wolfner M.F."/>
            <person name="Wong A."/>
            <person name="Wong G.K."/>
            <person name="Wu C.I."/>
            <person name="Wu G."/>
            <person name="Yamamoto D."/>
            <person name="Yang H.P."/>
            <person name="Yang S.P."/>
            <person name="Yorke J.A."/>
            <person name="Yoshida K."/>
            <person name="Zdobnov E."/>
            <person name="Zhang P."/>
            <person name="Zhang Y."/>
            <person name="Zimin A.V."/>
            <person name="Baldwin J."/>
            <person name="Abdouelleil A."/>
            <person name="Abdulkadir J."/>
            <person name="Abebe A."/>
            <person name="Abera B."/>
            <person name="Abreu J."/>
            <person name="Acer S.C."/>
            <person name="Aftuck L."/>
            <person name="Alexander A."/>
            <person name="An P."/>
            <person name="Anderson E."/>
            <person name="Anderson S."/>
            <person name="Arachi H."/>
            <person name="Azer M."/>
            <person name="Bachantsang P."/>
            <person name="Barry A."/>
            <person name="Bayul T."/>
            <person name="Berlin A."/>
            <person name="Bessette D."/>
            <person name="Bloom T."/>
            <person name="Blye J."/>
            <person name="Boguslavskiy L."/>
            <person name="Bonnet C."/>
            <person name="Boukhgalter B."/>
            <person name="Bourzgui I."/>
            <person name="Brown A."/>
            <person name="Cahill P."/>
            <person name="Channer S."/>
            <person name="Cheshatsang Y."/>
            <person name="Chuda L."/>
            <person name="Citroen M."/>
            <person name="Collymore A."/>
            <person name="Cooke P."/>
            <person name="Costello M."/>
            <person name="D'Aco K."/>
            <person name="Daza R."/>
            <person name="De Haan G."/>
            <person name="DeGray S."/>
            <person name="DeMaso C."/>
            <person name="Dhargay N."/>
            <person name="Dooley K."/>
            <person name="Dooley E."/>
            <person name="Doricent M."/>
            <person name="Dorje P."/>
            <person name="Dorjee K."/>
            <person name="Dupes A."/>
            <person name="Elong R."/>
            <person name="Falk J."/>
            <person name="Farina A."/>
            <person name="Faro S."/>
            <person name="Ferguson D."/>
            <person name="Fisher S."/>
            <person name="Foley C.D."/>
            <person name="Franke A."/>
            <person name="Friedrich D."/>
            <person name="Gadbois L."/>
            <person name="Gearin G."/>
            <person name="Gearin C.R."/>
            <person name="Giannoukos G."/>
            <person name="Goode T."/>
            <person name="Graham J."/>
            <person name="Grandbois E."/>
            <person name="Grewal S."/>
            <person name="Gyaltsen K."/>
            <person name="Hafez N."/>
            <person name="Hagos B."/>
            <person name="Hall J."/>
            <person name="Henson C."/>
            <person name="Hollinger A."/>
            <person name="Honan T."/>
            <person name="Huard M.D."/>
            <person name="Hughes L."/>
            <person name="Hurhula B."/>
            <person name="Husby M.E."/>
            <person name="Kamat A."/>
            <person name="Kanga B."/>
            <person name="Kashin S."/>
            <person name="Khazanovich D."/>
            <person name="Kisner P."/>
            <person name="Lance K."/>
            <person name="Lara M."/>
            <person name="Lee W."/>
            <person name="Lennon N."/>
            <person name="Letendre F."/>
            <person name="LeVine R."/>
            <person name="Lipovsky A."/>
            <person name="Liu X."/>
            <person name="Liu J."/>
            <person name="Liu S."/>
            <person name="Lokyitsang T."/>
            <person name="Lokyitsang Y."/>
            <person name="Lubonja R."/>
            <person name="Lui A."/>
            <person name="MacDonald P."/>
            <person name="Magnisalis V."/>
            <person name="Maru K."/>
            <person name="Matthews C."/>
            <person name="McCusker W."/>
            <person name="McDonough S."/>
            <person name="Mehta T."/>
            <person name="Meldrim J."/>
            <person name="Meneus L."/>
            <person name="Mihai O."/>
            <person name="Mihalev A."/>
            <person name="Mihova T."/>
            <person name="Mittelman R."/>
            <person name="Mlenga V."/>
            <person name="Montmayeur A."/>
            <person name="Mulrain L."/>
            <person name="Navidi A."/>
            <person name="Naylor J."/>
            <person name="Negash T."/>
            <person name="Nguyen T."/>
            <person name="Nguyen N."/>
            <person name="Nicol R."/>
            <person name="Norbu C."/>
            <person name="Norbu N."/>
            <person name="Novod N."/>
            <person name="O'Neill B."/>
            <person name="Osman S."/>
            <person name="Markiewicz E."/>
            <person name="Oyono O.L."/>
            <person name="Patti C."/>
            <person name="Phunkhang P."/>
            <person name="Pierre F."/>
            <person name="Priest M."/>
            <person name="Raghuraman S."/>
            <person name="Rege F."/>
            <person name="Reyes R."/>
            <person name="Rise C."/>
            <person name="Rogov P."/>
            <person name="Ross K."/>
            <person name="Ryan E."/>
            <person name="Settipalli S."/>
            <person name="Shea T."/>
            <person name="Sherpa N."/>
            <person name="Shi L."/>
            <person name="Shih D."/>
            <person name="Sparrow T."/>
            <person name="Spaulding J."/>
            <person name="Stalker J."/>
            <person name="Stange-Thomann N."/>
            <person name="Stavropoulos S."/>
            <person name="Stone C."/>
            <person name="Strader C."/>
            <person name="Tesfaye S."/>
            <person name="Thomson T."/>
            <person name="Thoulutsang Y."/>
            <person name="Thoulutsang D."/>
            <person name="Topham K."/>
            <person name="Topping I."/>
            <person name="Tsamla T."/>
            <person name="Vassiliev H."/>
            <person name="Vo A."/>
            <person name="Wangchuk T."/>
            <person name="Wangdi T."/>
            <person name="Weiand M."/>
            <person name="Wilkinson J."/>
            <person name="Wilson A."/>
            <person name="Yadav S."/>
            <person name="Young G."/>
            <person name="Yu Q."/>
            <person name="Zembek L."/>
            <person name="Zhong D."/>
            <person name="Zimmer A."/>
            <person name="Zwirko Z."/>
            <person name="Jaffe D.B."/>
            <person name="Alvarez P."/>
            <person name="Brockman W."/>
            <person name="Butler J."/>
            <person name="Chin C."/>
            <person name="Gnerre S."/>
            <person name="Grabherr M."/>
            <person name="Kleber M."/>
            <person name="Mauceli E."/>
            <person name="MacCallum I."/>
        </authorList>
    </citation>
    <scope>NUCLEOTIDE SEQUENCE [LARGE SCALE GENOMIC DNA]</scope>
    <source>
        <strain evidence="1 2">TSC#14021-0224.01</strain>
    </source>
</reference>
<reference evidence="1 2" key="2">
    <citation type="journal article" date="2008" name="Bioinformatics">
        <title>Assembly reconciliation.</title>
        <authorList>
            <person name="Zimin A.V."/>
            <person name="Smith D.R."/>
            <person name="Sutton G."/>
            <person name="Yorke J.A."/>
        </authorList>
    </citation>
    <scope>NUCLEOTIDE SEQUENCE [LARGE SCALE GENOMIC DNA]</scope>
    <source>
        <strain evidence="1 2">TSC#14021-0224.01</strain>
    </source>
</reference>
<dbReference type="AlphaFoldDB" id="B3NTD5"/>
<proteinExistence type="predicted"/>
<gene>
    <name evidence="1" type="primary">Dere\GG19164</name>
    <name evidence="1" type="synonym">dere_GLEANR_3934</name>
    <name evidence="1" type="synonym">GG19164</name>
    <name evidence="1" type="ORF">Dere_GG19164</name>
</gene>
<keyword evidence="2" id="KW-1185">Reference proteome</keyword>
<sequence>MHISHFLVSDICQFDDFWLKVAQWLDLKTLISLASTCDMLEDVYRRCSKRLCRTINVEDLADFTEIETKLFVHLSGSDIQYLCGGPQTQEYPHFAEFIRLMSIRPTKVTEIAFTGFSILQYHWIDYVPSYCFSMLTSVKLIDCHLKDEGLLHWNFLPHLKSLDLRYNKNLTGSFLQFLPASLEALNLSGCKLLCPSQLANLSQLPRLRELRALDLKVGSHCHIYRDLVRSCPGLEGLELSVAFPQCDEYHLGELRSLQTLHLEPHSSIDVPIVVSGWTLMALMDVKSLECLKFSNAVNGFISAHGLAIISMFCQLRVLYIPNQPYQPHVLMKLKKLVFLEALDLTNSPFITDETVVELVLALPNLSRLKVMQCPLLTDQLHAILAGKLANKERPMIKLQY</sequence>
<dbReference type="EMBL" id="CH954180">
    <property type="protein sequence ID" value="EDV46586.2"/>
    <property type="molecule type" value="Genomic_DNA"/>
</dbReference>
<dbReference type="Gene3D" id="3.80.10.10">
    <property type="entry name" value="Ribonuclease Inhibitor"/>
    <property type="match status" value="2"/>
</dbReference>
<dbReference type="GO" id="GO:0019005">
    <property type="term" value="C:SCF ubiquitin ligase complex"/>
    <property type="evidence" value="ECO:0007669"/>
    <property type="project" value="TreeGrafter"/>
</dbReference>